<evidence type="ECO:0000256" key="5">
    <source>
        <dbReference type="SAM" id="MobiDB-lite"/>
    </source>
</evidence>
<comment type="caution">
    <text evidence="8">The sequence shown here is derived from an EMBL/GenBank/DDBJ whole genome shotgun (WGS) entry which is preliminary data.</text>
</comment>
<dbReference type="PROSITE" id="PS00518">
    <property type="entry name" value="ZF_RING_1"/>
    <property type="match status" value="1"/>
</dbReference>
<dbReference type="GO" id="GO:0000209">
    <property type="term" value="P:protein polyubiquitination"/>
    <property type="evidence" value="ECO:0007669"/>
    <property type="project" value="InterPro"/>
</dbReference>
<evidence type="ECO:0000256" key="2">
    <source>
        <dbReference type="ARBA" id="ARBA00022771"/>
    </source>
</evidence>
<sequence length="630" mass="70530">MQTSRVTVKCRRCRVSLLSQDAIVNSHGEATQGVSGRGDCDSSLGPASTHLFVSHDNGPPWLLDTIIQACYTRGKVLCPKCQGRLGSFDFVKSARKCGCGQTTLPPVHLLRDRIDITDTSRHHWITLPSVDRSLKNTDQLCLTQGAADTDCDVSHDSIEGAVDTERDLSLSTECAALYREERMCGYDVDRCTCTDCGHRDARCNDRRSARRQTLGNGSSDGEDDCLYLGQLFGEPSQDLAGDATRLFDEASVELASDSGTSPVLQTLQDSQAGTCTHPNSSVLSRPEIQSARQRTNPCQPARPRTTTCLPDRPVTTNSSAPQSSNTGCAKASSFSTVRAIVHRSRRQRRRALRDSVDLEEERQWSVLDSQEGRRGRMDRGGERWMQDDHTEDLVGRKAPPVKSDAERQREQMERKERAEQTLQAEEVLWEHTCPMCLEVMLSPHTALPCRHDFCECCMRRLTTIRTPTTTDCPLCRQRIATCLLNEELGRAIATQSPLHLAARRREQKRHNQRFIQVPLPGLGLPGNYLARLRSYRMSILRAGKVKAVLLVSVAFVVVSLACIGMVICRRVLSVVAGVFDSFTERLTGERLWSEFMGLESRVVTVSSIFVLYLVCSWLLKYFRLFRRVLY</sequence>
<keyword evidence="6" id="KW-0472">Membrane</keyword>
<feature type="compositionally biased region" description="Polar residues" evidence="5">
    <location>
        <begin position="270"/>
        <end position="283"/>
    </location>
</feature>
<feature type="compositionally biased region" description="Polar residues" evidence="5">
    <location>
        <begin position="290"/>
        <end position="336"/>
    </location>
</feature>
<keyword evidence="1" id="KW-0479">Metal-binding</keyword>
<dbReference type="AlphaFoldDB" id="A0AAN9B2A6"/>
<dbReference type="InterPro" id="IPR033263">
    <property type="entry name" value="RNF180"/>
</dbReference>
<accession>A0AAN9B2A6</accession>
<dbReference type="PROSITE" id="PS50089">
    <property type="entry name" value="ZF_RING_2"/>
    <property type="match status" value="1"/>
</dbReference>
<evidence type="ECO:0000256" key="3">
    <source>
        <dbReference type="ARBA" id="ARBA00022833"/>
    </source>
</evidence>
<keyword evidence="9" id="KW-1185">Reference proteome</keyword>
<dbReference type="GO" id="GO:0061630">
    <property type="term" value="F:ubiquitin protein ligase activity"/>
    <property type="evidence" value="ECO:0007669"/>
    <property type="project" value="InterPro"/>
</dbReference>
<feature type="compositionally biased region" description="Basic residues" evidence="5">
    <location>
        <begin position="340"/>
        <end position="351"/>
    </location>
</feature>
<protein>
    <recommendedName>
        <fullName evidence="7">RING-type domain-containing protein</fullName>
    </recommendedName>
</protein>
<dbReference type="InterPro" id="IPR018957">
    <property type="entry name" value="Znf_C3HC4_RING-type"/>
</dbReference>
<feature type="compositionally biased region" description="Basic and acidic residues" evidence="5">
    <location>
        <begin position="370"/>
        <end position="395"/>
    </location>
</feature>
<keyword evidence="3" id="KW-0862">Zinc</keyword>
<evidence type="ECO:0000256" key="6">
    <source>
        <dbReference type="SAM" id="Phobius"/>
    </source>
</evidence>
<organism evidence="8 9">
    <name type="scientific">Littorina saxatilis</name>
    <dbReference type="NCBI Taxonomy" id="31220"/>
    <lineage>
        <taxon>Eukaryota</taxon>
        <taxon>Metazoa</taxon>
        <taxon>Spiralia</taxon>
        <taxon>Lophotrochozoa</taxon>
        <taxon>Mollusca</taxon>
        <taxon>Gastropoda</taxon>
        <taxon>Caenogastropoda</taxon>
        <taxon>Littorinimorpha</taxon>
        <taxon>Littorinoidea</taxon>
        <taxon>Littorinidae</taxon>
        <taxon>Littorina</taxon>
    </lineage>
</organism>
<dbReference type="InterPro" id="IPR001841">
    <property type="entry name" value="Znf_RING"/>
</dbReference>
<gene>
    <name evidence="8" type="ORF">V1264_005539</name>
</gene>
<dbReference type="InterPro" id="IPR013083">
    <property type="entry name" value="Znf_RING/FYVE/PHD"/>
</dbReference>
<reference evidence="8 9" key="1">
    <citation type="submission" date="2024-02" db="EMBL/GenBank/DDBJ databases">
        <title>Chromosome-scale genome assembly of the rough periwinkle Littorina saxatilis.</title>
        <authorList>
            <person name="De Jode A."/>
            <person name="Faria R."/>
            <person name="Formenti G."/>
            <person name="Sims Y."/>
            <person name="Smith T.P."/>
            <person name="Tracey A."/>
            <person name="Wood J.M.D."/>
            <person name="Zagrodzka Z.B."/>
            <person name="Johannesson K."/>
            <person name="Butlin R.K."/>
            <person name="Leder E.H."/>
        </authorList>
    </citation>
    <scope>NUCLEOTIDE SEQUENCE [LARGE SCALE GENOMIC DNA]</scope>
    <source>
        <strain evidence="8">Snail1</strain>
        <tissue evidence="8">Muscle</tissue>
    </source>
</reference>
<dbReference type="GO" id="GO:0008270">
    <property type="term" value="F:zinc ion binding"/>
    <property type="evidence" value="ECO:0007669"/>
    <property type="project" value="UniProtKB-KW"/>
</dbReference>
<dbReference type="InterPro" id="IPR017907">
    <property type="entry name" value="Znf_RING_CS"/>
</dbReference>
<dbReference type="Proteomes" id="UP001374579">
    <property type="component" value="Unassembled WGS sequence"/>
</dbReference>
<dbReference type="SUPFAM" id="SSF57850">
    <property type="entry name" value="RING/U-box"/>
    <property type="match status" value="1"/>
</dbReference>
<evidence type="ECO:0000313" key="9">
    <source>
        <dbReference type="Proteomes" id="UP001374579"/>
    </source>
</evidence>
<feature type="region of interest" description="Disordered" evidence="5">
    <location>
        <begin position="270"/>
        <end position="411"/>
    </location>
</feature>
<dbReference type="GO" id="GO:0042415">
    <property type="term" value="P:norepinephrine metabolic process"/>
    <property type="evidence" value="ECO:0007669"/>
    <property type="project" value="TreeGrafter"/>
</dbReference>
<dbReference type="GO" id="GO:0042428">
    <property type="term" value="P:serotonin metabolic process"/>
    <property type="evidence" value="ECO:0007669"/>
    <property type="project" value="TreeGrafter"/>
</dbReference>
<keyword evidence="6" id="KW-0812">Transmembrane</keyword>
<dbReference type="GO" id="GO:0032436">
    <property type="term" value="P:positive regulation of proteasomal ubiquitin-dependent protein catabolic process"/>
    <property type="evidence" value="ECO:0007669"/>
    <property type="project" value="TreeGrafter"/>
</dbReference>
<dbReference type="PANTHER" id="PTHR46717:SF1">
    <property type="entry name" value="E3 UBIQUITIN-PROTEIN LIGASE RNF180"/>
    <property type="match status" value="1"/>
</dbReference>
<evidence type="ECO:0000256" key="1">
    <source>
        <dbReference type="ARBA" id="ARBA00022723"/>
    </source>
</evidence>
<evidence type="ECO:0000256" key="4">
    <source>
        <dbReference type="PROSITE-ProRule" id="PRU00175"/>
    </source>
</evidence>
<feature type="transmembrane region" description="Helical" evidence="6">
    <location>
        <begin position="602"/>
        <end position="622"/>
    </location>
</feature>
<dbReference type="PANTHER" id="PTHR46717">
    <property type="entry name" value="E3 UBIQUITIN-PROTEIN LIGASE RNF180"/>
    <property type="match status" value="1"/>
</dbReference>
<dbReference type="Pfam" id="PF00097">
    <property type="entry name" value="zf-C3HC4"/>
    <property type="match status" value="1"/>
</dbReference>
<feature type="domain" description="RING-type" evidence="7">
    <location>
        <begin position="433"/>
        <end position="476"/>
    </location>
</feature>
<dbReference type="GO" id="GO:0031624">
    <property type="term" value="F:ubiquitin conjugating enzyme binding"/>
    <property type="evidence" value="ECO:0007669"/>
    <property type="project" value="TreeGrafter"/>
</dbReference>
<keyword evidence="2 4" id="KW-0863">Zinc-finger</keyword>
<name>A0AAN9B2A6_9CAEN</name>
<evidence type="ECO:0000259" key="7">
    <source>
        <dbReference type="PROSITE" id="PS50089"/>
    </source>
</evidence>
<proteinExistence type="predicted"/>
<dbReference type="EMBL" id="JBAMIC010000014">
    <property type="protein sequence ID" value="KAK7096220.1"/>
    <property type="molecule type" value="Genomic_DNA"/>
</dbReference>
<feature type="transmembrane region" description="Helical" evidence="6">
    <location>
        <begin position="547"/>
        <end position="567"/>
    </location>
</feature>
<dbReference type="Gene3D" id="3.30.40.10">
    <property type="entry name" value="Zinc/RING finger domain, C3HC4 (zinc finger)"/>
    <property type="match status" value="1"/>
</dbReference>
<keyword evidence="6" id="KW-1133">Transmembrane helix</keyword>
<evidence type="ECO:0000313" key="8">
    <source>
        <dbReference type="EMBL" id="KAK7096220.1"/>
    </source>
</evidence>
<dbReference type="GO" id="GO:0005789">
    <property type="term" value="C:endoplasmic reticulum membrane"/>
    <property type="evidence" value="ECO:0007669"/>
    <property type="project" value="TreeGrafter"/>
</dbReference>